<evidence type="ECO:0000313" key="3">
    <source>
        <dbReference type="EMBL" id="URE01803.1"/>
    </source>
</evidence>
<dbReference type="Gene3D" id="1.10.110.10">
    <property type="entry name" value="Plant lipid-transfer and hydrophobic proteins"/>
    <property type="match status" value="1"/>
</dbReference>
<dbReference type="Pfam" id="PF00234">
    <property type="entry name" value="Tryp_alpha_amyl"/>
    <property type="match status" value="1"/>
</dbReference>
<gene>
    <name evidence="3" type="ORF">MUK42_22632</name>
</gene>
<protein>
    <recommendedName>
        <fullName evidence="2">Bifunctional inhibitor/plant lipid transfer protein/seed storage helical domain-containing protein</fullName>
    </recommendedName>
</protein>
<dbReference type="GO" id="GO:0008289">
    <property type="term" value="F:lipid binding"/>
    <property type="evidence" value="ECO:0007669"/>
    <property type="project" value="InterPro"/>
</dbReference>
<dbReference type="EMBL" id="CP097507">
    <property type="protein sequence ID" value="URE01803.1"/>
    <property type="molecule type" value="Genomic_DNA"/>
</dbReference>
<dbReference type="InterPro" id="IPR016140">
    <property type="entry name" value="Bifunc_inhib/LTP/seed_store"/>
</dbReference>
<evidence type="ECO:0000313" key="4">
    <source>
        <dbReference type="Proteomes" id="UP001055439"/>
    </source>
</evidence>
<proteinExistence type="predicted"/>
<dbReference type="InterPro" id="IPR000528">
    <property type="entry name" value="Plant_nsLTP"/>
</dbReference>
<dbReference type="PANTHER" id="PTHR33076">
    <property type="entry name" value="NON-SPECIFIC LIPID-TRANSFER PROTEIN 2-RELATED"/>
    <property type="match status" value="1"/>
</dbReference>
<feature type="domain" description="Bifunctional inhibitor/plant lipid transfer protein/seed storage helical" evidence="2">
    <location>
        <begin position="27"/>
        <end position="112"/>
    </location>
</feature>
<organism evidence="3 4">
    <name type="scientific">Musa troglodytarum</name>
    <name type="common">fe'i banana</name>
    <dbReference type="NCBI Taxonomy" id="320322"/>
    <lineage>
        <taxon>Eukaryota</taxon>
        <taxon>Viridiplantae</taxon>
        <taxon>Streptophyta</taxon>
        <taxon>Embryophyta</taxon>
        <taxon>Tracheophyta</taxon>
        <taxon>Spermatophyta</taxon>
        <taxon>Magnoliopsida</taxon>
        <taxon>Liliopsida</taxon>
        <taxon>Zingiberales</taxon>
        <taxon>Musaceae</taxon>
        <taxon>Musa</taxon>
    </lineage>
</organism>
<evidence type="ECO:0000256" key="1">
    <source>
        <dbReference type="SAM" id="SignalP"/>
    </source>
</evidence>
<feature type="signal peptide" evidence="1">
    <location>
        <begin position="1"/>
        <end position="24"/>
    </location>
</feature>
<name>A0A9E7FXV5_9LILI</name>
<keyword evidence="1" id="KW-0732">Signal</keyword>
<dbReference type="SUPFAM" id="SSF47699">
    <property type="entry name" value="Bifunctional inhibitor/lipid-transfer protein/seed storage 2S albumin"/>
    <property type="match status" value="1"/>
</dbReference>
<keyword evidence="4" id="KW-1185">Reference proteome</keyword>
<sequence>MKVAPAGILLVLAFALLVAEPAHAFTCIQVETCLTPCLTYLTGQQPAPTPACCDGVRRLKNMGITPAERQFACNCVKHAAAHFPNLKDDAVSDLPRLCATPLPFPISLEFDCSKRKALDGNKGQRHRSPASCSCLRIRDYIDRAT</sequence>
<dbReference type="Proteomes" id="UP001055439">
    <property type="component" value="Chromosome 5"/>
</dbReference>
<dbReference type="GO" id="GO:0006869">
    <property type="term" value="P:lipid transport"/>
    <property type="evidence" value="ECO:0007669"/>
    <property type="project" value="InterPro"/>
</dbReference>
<dbReference type="PRINTS" id="PR00382">
    <property type="entry name" value="LIPIDTRNSFER"/>
</dbReference>
<dbReference type="AlphaFoldDB" id="A0A9E7FXV5"/>
<accession>A0A9E7FXV5</accession>
<dbReference type="CDD" id="cd01960">
    <property type="entry name" value="nsLTP1"/>
    <property type="match status" value="1"/>
</dbReference>
<dbReference type="InterPro" id="IPR036312">
    <property type="entry name" value="Bifun_inhib/LTP/seed_sf"/>
</dbReference>
<dbReference type="OrthoDB" id="649864at2759"/>
<feature type="chain" id="PRO_5039644955" description="Bifunctional inhibitor/plant lipid transfer protein/seed storage helical domain-containing protein" evidence="1">
    <location>
        <begin position="25"/>
        <end position="145"/>
    </location>
</feature>
<evidence type="ECO:0000259" key="2">
    <source>
        <dbReference type="Pfam" id="PF00234"/>
    </source>
</evidence>
<reference evidence="3" key="1">
    <citation type="submission" date="2022-05" db="EMBL/GenBank/DDBJ databases">
        <title>The Musa troglodytarum L. genome provides insights into the mechanism of non-climacteric behaviour and enrichment of carotenoids.</title>
        <authorList>
            <person name="Wang J."/>
        </authorList>
    </citation>
    <scope>NUCLEOTIDE SEQUENCE</scope>
    <source>
        <tissue evidence="3">Leaf</tissue>
    </source>
</reference>